<name>A0A0E9TLJ1_ANGAN</name>
<reference evidence="1" key="2">
    <citation type="journal article" date="2015" name="Fish Shellfish Immunol.">
        <title>Early steps in the European eel (Anguilla anguilla)-Vibrio vulnificus interaction in the gills: Role of the RtxA13 toxin.</title>
        <authorList>
            <person name="Callol A."/>
            <person name="Pajuelo D."/>
            <person name="Ebbesson L."/>
            <person name="Teles M."/>
            <person name="MacKenzie S."/>
            <person name="Amaro C."/>
        </authorList>
    </citation>
    <scope>NUCLEOTIDE SEQUENCE</scope>
</reference>
<dbReference type="EMBL" id="GBXM01054111">
    <property type="protein sequence ID" value="JAH54466.1"/>
    <property type="molecule type" value="Transcribed_RNA"/>
</dbReference>
<organism evidence="1">
    <name type="scientific">Anguilla anguilla</name>
    <name type="common">European freshwater eel</name>
    <name type="synonym">Muraena anguilla</name>
    <dbReference type="NCBI Taxonomy" id="7936"/>
    <lineage>
        <taxon>Eukaryota</taxon>
        <taxon>Metazoa</taxon>
        <taxon>Chordata</taxon>
        <taxon>Craniata</taxon>
        <taxon>Vertebrata</taxon>
        <taxon>Euteleostomi</taxon>
        <taxon>Actinopterygii</taxon>
        <taxon>Neopterygii</taxon>
        <taxon>Teleostei</taxon>
        <taxon>Anguilliformes</taxon>
        <taxon>Anguillidae</taxon>
        <taxon>Anguilla</taxon>
    </lineage>
</organism>
<dbReference type="EMBL" id="GBXM01045638">
    <property type="protein sequence ID" value="JAH62939.1"/>
    <property type="molecule type" value="Transcribed_RNA"/>
</dbReference>
<protein>
    <submittedName>
        <fullName evidence="1">Uncharacterized protein</fullName>
    </submittedName>
</protein>
<proteinExistence type="predicted"/>
<dbReference type="EMBL" id="GBXM01045971">
    <property type="protein sequence ID" value="JAH62606.1"/>
    <property type="molecule type" value="Transcribed_RNA"/>
</dbReference>
<sequence length="33" mass="3780">MHFRIHPAAAVSSHIIMPKPLHYLQHISEMSSL</sequence>
<reference evidence="1" key="1">
    <citation type="submission" date="2014-11" db="EMBL/GenBank/DDBJ databases">
        <authorList>
            <person name="Amaro Gonzalez C."/>
        </authorList>
    </citation>
    <scope>NUCLEOTIDE SEQUENCE</scope>
</reference>
<accession>A0A0E9TLJ1</accession>
<dbReference type="AlphaFoldDB" id="A0A0E9TLJ1"/>
<evidence type="ECO:0000313" key="1">
    <source>
        <dbReference type="EMBL" id="JAH54466.1"/>
    </source>
</evidence>